<dbReference type="InterPro" id="IPR000055">
    <property type="entry name" value="Restrct_endonuc_typeI_TRD"/>
</dbReference>
<proteinExistence type="inferred from homology"/>
<keyword evidence="3" id="KW-0238">DNA-binding</keyword>
<dbReference type="Proteomes" id="UP000583266">
    <property type="component" value="Unassembled WGS sequence"/>
</dbReference>
<dbReference type="RefSeq" id="WP_169224422.1">
    <property type="nucleotide sequence ID" value="NZ_JABBGC010000001.1"/>
</dbReference>
<comment type="similarity">
    <text evidence="1">Belongs to the type-I restriction system S methylase family.</text>
</comment>
<sequence length="439" mass="49576">MILDENNCPKGWILSKVSDVLDVNIHMLTSQTDGNLPFKYVSIECVEEGKINFEKVIETSFTEAPGRARRILADGDLMFSTVRPNLKSFVRFKKPDNGLWIGSTGFAVAKAKTGNDSDFFFYQLLSSIGEKQFHSLVVGSNYPAINESDFKKLKVLVPPEEEQIAISSILKVVDDAIKAIENTIKSALKLKKSLMQNLLTGKLKPDGTWRSEDEFYKDEKFGDLPLGWVVKKGSNITDKITKGQSPKWQGFEYQTSGVLFVTSENVLDGVIDISSPKYLPIEFNDKIKNSQLQKGDILINIVGASIGRCAVYNLEMEFANTNQAVCVFRLNDKNDHNFIAYFIQLEHTQRRLLGNSVETARANLSLGDFRKFKFVLPEDKDEQILIANKINEIDEIYISKHQKVKTLQRLKKSLMQNLLTGKMRVDIAKLESALQLEIC</sequence>
<dbReference type="CDD" id="cd17246">
    <property type="entry name" value="RMtype1_S_SonII-TRD2-CR2_like"/>
    <property type="match status" value="1"/>
</dbReference>
<evidence type="ECO:0000313" key="6">
    <source>
        <dbReference type="Proteomes" id="UP000583266"/>
    </source>
</evidence>
<dbReference type="EMBL" id="JABBGC010000001">
    <property type="protein sequence ID" value="NML37356.1"/>
    <property type="molecule type" value="Genomic_DNA"/>
</dbReference>
<evidence type="ECO:0000313" key="5">
    <source>
        <dbReference type="EMBL" id="NML37356.1"/>
    </source>
</evidence>
<dbReference type="InterPro" id="IPR052021">
    <property type="entry name" value="Type-I_RS_S_subunit"/>
</dbReference>
<feature type="domain" description="Type I restriction modification DNA specificity" evidence="4">
    <location>
        <begin position="94"/>
        <end position="189"/>
    </location>
</feature>
<dbReference type="GO" id="GO:0009307">
    <property type="term" value="P:DNA restriction-modification system"/>
    <property type="evidence" value="ECO:0007669"/>
    <property type="project" value="UniProtKB-KW"/>
</dbReference>
<accession>A0A848GGT3</accession>
<feature type="domain" description="Type I restriction modification DNA specificity" evidence="4">
    <location>
        <begin position="269"/>
        <end position="403"/>
    </location>
</feature>
<dbReference type="Gene3D" id="3.90.220.20">
    <property type="entry name" value="DNA methylase specificity domains"/>
    <property type="match status" value="2"/>
</dbReference>
<dbReference type="AlphaFoldDB" id="A0A848GGT3"/>
<dbReference type="SUPFAM" id="SSF116734">
    <property type="entry name" value="DNA methylase specificity domain"/>
    <property type="match status" value="2"/>
</dbReference>
<keyword evidence="2" id="KW-0680">Restriction system</keyword>
<comment type="caution">
    <text evidence="5">The sequence shown here is derived from an EMBL/GenBank/DDBJ whole genome shotgun (WGS) entry which is preliminary data.</text>
</comment>
<organism evidence="5 6">
    <name type="scientific">Chitinophaga fulva</name>
    <dbReference type="NCBI Taxonomy" id="2728842"/>
    <lineage>
        <taxon>Bacteria</taxon>
        <taxon>Pseudomonadati</taxon>
        <taxon>Bacteroidota</taxon>
        <taxon>Chitinophagia</taxon>
        <taxon>Chitinophagales</taxon>
        <taxon>Chitinophagaceae</taxon>
        <taxon>Chitinophaga</taxon>
    </lineage>
</organism>
<dbReference type="PANTHER" id="PTHR30408">
    <property type="entry name" value="TYPE-1 RESTRICTION ENZYME ECOKI SPECIFICITY PROTEIN"/>
    <property type="match status" value="1"/>
</dbReference>
<name>A0A848GGT3_9BACT</name>
<protein>
    <recommendedName>
        <fullName evidence="4">Type I restriction modification DNA specificity domain-containing protein</fullName>
    </recommendedName>
</protein>
<reference evidence="5 6" key="1">
    <citation type="submission" date="2020-04" db="EMBL/GenBank/DDBJ databases">
        <title>Chitinophaga sp. G-6-1-13 sp. nov., isolated from soil.</title>
        <authorList>
            <person name="Dahal R.H."/>
            <person name="Chaudhary D.K."/>
        </authorList>
    </citation>
    <scope>NUCLEOTIDE SEQUENCE [LARGE SCALE GENOMIC DNA]</scope>
    <source>
        <strain evidence="5 6">G-6-1-13</strain>
    </source>
</reference>
<evidence type="ECO:0000256" key="3">
    <source>
        <dbReference type="ARBA" id="ARBA00023125"/>
    </source>
</evidence>
<keyword evidence="6" id="KW-1185">Reference proteome</keyword>
<dbReference type="PANTHER" id="PTHR30408:SF12">
    <property type="entry name" value="TYPE I RESTRICTION ENZYME MJAVIII SPECIFICITY SUBUNIT"/>
    <property type="match status" value="1"/>
</dbReference>
<evidence type="ECO:0000256" key="2">
    <source>
        <dbReference type="ARBA" id="ARBA00022747"/>
    </source>
</evidence>
<evidence type="ECO:0000256" key="1">
    <source>
        <dbReference type="ARBA" id="ARBA00010923"/>
    </source>
</evidence>
<gene>
    <name evidence="5" type="ORF">HHL17_09110</name>
</gene>
<dbReference type="GO" id="GO:0003677">
    <property type="term" value="F:DNA binding"/>
    <property type="evidence" value="ECO:0007669"/>
    <property type="project" value="UniProtKB-KW"/>
</dbReference>
<dbReference type="InterPro" id="IPR044946">
    <property type="entry name" value="Restrct_endonuc_typeI_TRD_sf"/>
</dbReference>
<evidence type="ECO:0000259" key="4">
    <source>
        <dbReference type="Pfam" id="PF01420"/>
    </source>
</evidence>
<dbReference type="Pfam" id="PF01420">
    <property type="entry name" value="Methylase_S"/>
    <property type="match status" value="2"/>
</dbReference>